<sequence length="1059" mass="116664">MAKDTNSINNAQNELDLWVTAKLNSTGFNQAVDKMVELNSPKIEKLNKSIALQTNLIRGAQAEKGMHFLPTSPLYNQYQQNQDRYIASKGAILARDLAERESLSTPVITKQLQNKYLKEFQGKQEEKWDLRQFTGMNLAQYNQQMVSFGKSIGVSNEELKKFLKTTSGFQQFREHFSKIAERALITIPVWMTLRSATQFLTKSWEEGLKVLMEYESSLAEIRIASGNTKEEVANLGKQVLALSNYYGVTAKEGLEVAKLFAQQGLTLKETSEMTRATLLGSQVLGESPTEVAESLTAAIRAYKMEVSDSINIVDKWMGIQRKFAVTAKDLAEATKTASSTAAAFGINYSKFMGQVTAIIEVTRKSGSQAANALQMIYTRLLTTGKEAIQTVAKVPIFSKDGKATFEVTNQFRQAADVMDDMALKWSTLNEAEKIYLATQVGSRRQAAPFIALMDSYNRSIEAQIEAYKSAGVAADSWTIKQNTVTIKLKQMDSVWQNMIATVSNTGAWKNMIDNITDLGFALTSLFDKTVIGKKYILGLLGGIESDVSSQEALKGLEELKSRFEKLLPTVPENKKSEIQKYLDSINEGIGGRKFDKGIYDVQRERAEEYRVLLQRPDLMTRLGEIGDTTKMRLGSQQQRQAIKDRTKINEEISKEAKANIILYDIKKRDQEINEKTKKDEEDRVTTQEETYKQAKATLDYNAKMLAAQNFTEKEILQYKIAQYEAQENLKLSTEATADKLELIRDLNLENAKLLKEQSDKIQSSLLGSIKNVLSGTGSISGIFGDLQKTMIEGYRSTVSDELAKGLMKTGIGEAFGKSMLSLKGGIEVAHKTVYDLIVKGHRDGIRNALGMGVSKNIGYLGSGGGTYGAFNRDLTLKTSSLGDSRLTAYGEGGLGTTYGGVISPTIAGQKNIYGKTIGQRKGIGIEQIRGGLNAALVGYSAYQSGISGGLSQTGAVMGGIGGALMTSGNTYASIAGMVLTLASSFMKNTKGQTATEWKTTETSMSSKIDITNKSLEVINRNLIGLRTDMRTFMLPASSYWSTKNSLDEEFSLSSRRGAY</sequence>
<protein>
    <submittedName>
        <fullName evidence="2">Putative tail protein</fullName>
    </submittedName>
</protein>
<evidence type="ECO:0000313" key="2">
    <source>
        <dbReference type="EMBL" id="QJA77295.1"/>
    </source>
</evidence>
<dbReference type="AlphaFoldDB" id="A0A6M3K6S3"/>
<dbReference type="InterPro" id="IPR010090">
    <property type="entry name" value="Phage_tape_meas"/>
</dbReference>
<gene>
    <name evidence="2" type="ORF">MM415A01331_0005</name>
</gene>
<dbReference type="NCBIfam" id="TIGR01760">
    <property type="entry name" value="tape_meas_TP901"/>
    <property type="match status" value="1"/>
</dbReference>
<accession>A0A6M3K6S3</accession>
<reference evidence="2" key="1">
    <citation type="submission" date="2020-03" db="EMBL/GenBank/DDBJ databases">
        <title>The deep terrestrial virosphere.</title>
        <authorList>
            <person name="Holmfeldt K."/>
            <person name="Nilsson E."/>
            <person name="Simone D."/>
            <person name="Lopez-Fernandez M."/>
            <person name="Wu X."/>
            <person name="de Brujin I."/>
            <person name="Lundin D."/>
            <person name="Andersson A."/>
            <person name="Bertilsson S."/>
            <person name="Dopson M."/>
        </authorList>
    </citation>
    <scope>NUCLEOTIDE SEQUENCE</scope>
    <source>
        <strain evidence="2">MM415A01331</strain>
    </source>
</reference>
<dbReference type="Pfam" id="PF10145">
    <property type="entry name" value="PhageMin_Tail"/>
    <property type="match status" value="1"/>
</dbReference>
<name>A0A6M3K6S3_9ZZZZ</name>
<organism evidence="2">
    <name type="scientific">viral metagenome</name>
    <dbReference type="NCBI Taxonomy" id="1070528"/>
    <lineage>
        <taxon>unclassified sequences</taxon>
        <taxon>metagenomes</taxon>
        <taxon>organismal metagenomes</taxon>
    </lineage>
</organism>
<proteinExistence type="predicted"/>
<dbReference type="EMBL" id="MT142275">
    <property type="protein sequence ID" value="QJA77295.1"/>
    <property type="molecule type" value="Genomic_DNA"/>
</dbReference>
<evidence type="ECO:0000259" key="1">
    <source>
        <dbReference type="Pfam" id="PF10145"/>
    </source>
</evidence>
<feature type="domain" description="Phage tail tape measure protein" evidence="1">
    <location>
        <begin position="237"/>
        <end position="439"/>
    </location>
</feature>